<dbReference type="Proteomes" id="UP000006727">
    <property type="component" value="Chromosome 21"/>
</dbReference>
<keyword evidence="1" id="KW-1133">Transmembrane helix</keyword>
<reference evidence="2 4" key="2">
    <citation type="journal article" date="2018" name="Plant J.">
        <title>The Physcomitrella patens chromosome-scale assembly reveals moss genome structure and evolution.</title>
        <authorList>
            <person name="Lang D."/>
            <person name="Ullrich K.K."/>
            <person name="Murat F."/>
            <person name="Fuchs J."/>
            <person name="Jenkins J."/>
            <person name="Haas F.B."/>
            <person name="Piednoel M."/>
            <person name="Gundlach H."/>
            <person name="Van Bel M."/>
            <person name="Meyberg R."/>
            <person name="Vives C."/>
            <person name="Morata J."/>
            <person name="Symeonidi A."/>
            <person name="Hiss M."/>
            <person name="Muchero W."/>
            <person name="Kamisugi Y."/>
            <person name="Saleh O."/>
            <person name="Blanc G."/>
            <person name="Decker E.L."/>
            <person name="van Gessel N."/>
            <person name="Grimwood J."/>
            <person name="Hayes R.D."/>
            <person name="Graham S.W."/>
            <person name="Gunter L.E."/>
            <person name="McDaniel S.F."/>
            <person name="Hoernstein S.N.W."/>
            <person name="Larsson A."/>
            <person name="Li F.W."/>
            <person name="Perroud P.F."/>
            <person name="Phillips J."/>
            <person name="Ranjan P."/>
            <person name="Rokshar D.S."/>
            <person name="Rothfels C.J."/>
            <person name="Schneider L."/>
            <person name="Shu S."/>
            <person name="Stevenson D.W."/>
            <person name="Thummler F."/>
            <person name="Tillich M."/>
            <person name="Villarreal Aguilar J.C."/>
            <person name="Widiez T."/>
            <person name="Wong G.K."/>
            <person name="Wymore A."/>
            <person name="Zhang Y."/>
            <person name="Zimmer A.D."/>
            <person name="Quatrano R.S."/>
            <person name="Mayer K.F.X."/>
            <person name="Goodstein D."/>
            <person name="Casacuberta J.M."/>
            <person name="Vandepoele K."/>
            <person name="Reski R."/>
            <person name="Cuming A.C."/>
            <person name="Tuskan G.A."/>
            <person name="Maumus F."/>
            <person name="Salse J."/>
            <person name="Schmutz J."/>
            <person name="Rensing S.A."/>
        </authorList>
    </citation>
    <scope>NUCLEOTIDE SEQUENCE [LARGE SCALE GENOMIC DNA]</scope>
    <source>
        <strain evidence="3 4">cv. Gransden 2004</strain>
    </source>
</reference>
<evidence type="ECO:0000313" key="3">
    <source>
        <dbReference type="EnsemblPlants" id="PAC:32916639.CDS.1"/>
    </source>
</evidence>
<gene>
    <name evidence="2" type="ORF">PHYPA_026129</name>
</gene>
<keyword evidence="4" id="KW-1185">Reference proteome</keyword>
<reference evidence="2 4" key="1">
    <citation type="journal article" date="2008" name="Science">
        <title>The Physcomitrella genome reveals evolutionary insights into the conquest of land by plants.</title>
        <authorList>
            <person name="Rensing S."/>
            <person name="Lang D."/>
            <person name="Zimmer A."/>
            <person name="Terry A."/>
            <person name="Salamov A."/>
            <person name="Shapiro H."/>
            <person name="Nishiyama T."/>
            <person name="Perroud P.-F."/>
            <person name="Lindquist E."/>
            <person name="Kamisugi Y."/>
            <person name="Tanahashi T."/>
            <person name="Sakakibara K."/>
            <person name="Fujita T."/>
            <person name="Oishi K."/>
            <person name="Shin-I T."/>
            <person name="Kuroki Y."/>
            <person name="Toyoda A."/>
            <person name="Suzuki Y."/>
            <person name="Hashimoto A."/>
            <person name="Yamaguchi K."/>
            <person name="Sugano A."/>
            <person name="Kohara Y."/>
            <person name="Fujiyama A."/>
            <person name="Anterola A."/>
            <person name="Aoki S."/>
            <person name="Ashton N."/>
            <person name="Barbazuk W.B."/>
            <person name="Barker E."/>
            <person name="Bennetzen J."/>
            <person name="Bezanilla M."/>
            <person name="Blankenship R."/>
            <person name="Cho S.H."/>
            <person name="Dutcher S."/>
            <person name="Estelle M."/>
            <person name="Fawcett J.A."/>
            <person name="Gundlach H."/>
            <person name="Hanada K."/>
            <person name="Heyl A."/>
            <person name="Hicks K.A."/>
            <person name="Hugh J."/>
            <person name="Lohr M."/>
            <person name="Mayer K."/>
            <person name="Melkozernov A."/>
            <person name="Murata T."/>
            <person name="Nelson D."/>
            <person name="Pils B."/>
            <person name="Prigge M."/>
            <person name="Reiss B."/>
            <person name="Renner T."/>
            <person name="Rombauts S."/>
            <person name="Rushton P."/>
            <person name="Sanderfoot A."/>
            <person name="Schween G."/>
            <person name="Shiu S.-H."/>
            <person name="Stueber K."/>
            <person name="Theodoulou F.L."/>
            <person name="Tu H."/>
            <person name="Van de Peer Y."/>
            <person name="Verrier P.J."/>
            <person name="Waters E."/>
            <person name="Wood A."/>
            <person name="Yang L."/>
            <person name="Cove D."/>
            <person name="Cuming A."/>
            <person name="Hasebe M."/>
            <person name="Lucas S."/>
            <person name="Mishler D.B."/>
            <person name="Reski R."/>
            <person name="Grigoriev I."/>
            <person name="Quatrano R.S."/>
            <person name="Boore J.L."/>
        </authorList>
    </citation>
    <scope>NUCLEOTIDE SEQUENCE [LARGE SCALE GENOMIC DNA]</scope>
    <source>
        <strain evidence="3 4">cv. Gransden 2004</strain>
    </source>
</reference>
<evidence type="ECO:0000313" key="4">
    <source>
        <dbReference type="Proteomes" id="UP000006727"/>
    </source>
</evidence>
<dbReference type="EMBL" id="ABEU02000021">
    <property type="protein sequence ID" value="PNR32004.1"/>
    <property type="molecule type" value="Genomic_DNA"/>
</dbReference>
<protein>
    <submittedName>
        <fullName evidence="2 3">Uncharacterized protein</fullName>
    </submittedName>
</protein>
<name>A0A2K1IRV7_PHYPA</name>
<dbReference type="AlphaFoldDB" id="A0A2K1IRV7"/>
<sequence>MVKQYGLPVVRAMQNFSSTSNLLPLSRLNTVRRHWAMSQALLTSLSGTALTVIYIGNFMPIG</sequence>
<evidence type="ECO:0000256" key="1">
    <source>
        <dbReference type="SAM" id="Phobius"/>
    </source>
</evidence>
<keyword evidence="1" id="KW-0812">Transmembrane</keyword>
<keyword evidence="1" id="KW-0472">Membrane</keyword>
<organism evidence="2">
    <name type="scientific">Physcomitrium patens</name>
    <name type="common">Spreading-leaved earth moss</name>
    <name type="synonym">Physcomitrella patens</name>
    <dbReference type="NCBI Taxonomy" id="3218"/>
    <lineage>
        <taxon>Eukaryota</taxon>
        <taxon>Viridiplantae</taxon>
        <taxon>Streptophyta</taxon>
        <taxon>Embryophyta</taxon>
        <taxon>Bryophyta</taxon>
        <taxon>Bryophytina</taxon>
        <taxon>Bryopsida</taxon>
        <taxon>Funariidae</taxon>
        <taxon>Funariales</taxon>
        <taxon>Funariaceae</taxon>
        <taxon>Physcomitrium</taxon>
    </lineage>
</organism>
<reference evidence="3" key="3">
    <citation type="submission" date="2020-12" db="UniProtKB">
        <authorList>
            <consortium name="EnsemblPlants"/>
        </authorList>
    </citation>
    <scope>IDENTIFICATION</scope>
</reference>
<evidence type="ECO:0000313" key="2">
    <source>
        <dbReference type="EMBL" id="PNR32004.1"/>
    </source>
</evidence>
<dbReference type="Gramene" id="Pp3c21_13840V3.1">
    <property type="protein sequence ID" value="PAC:32916639.CDS.1"/>
    <property type="gene ID" value="Pp3c21_13840"/>
</dbReference>
<proteinExistence type="predicted"/>
<dbReference type="EnsemblPlants" id="Pp3c21_13840V3.1">
    <property type="protein sequence ID" value="PAC:32916639.CDS.1"/>
    <property type="gene ID" value="Pp3c21_13840"/>
</dbReference>
<dbReference type="Gramene" id="Pp3c21_13840V3.2">
    <property type="protein sequence ID" value="PAC:32916640.CDS.1"/>
    <property type="gene ID" value="Pp3c21_13840"/>
</dbReference>
<dbReference type="InParanoid" id="A0A2K1IRV7"/>
<accession>A0A2K1IRV7</accession>
<dbReference type="EnsemblPlants" id="Pp3c21_13840V3.2">
    <property type="protein sequence ID" value="PAC:32916640.CDS.1"/>
    <property type="gene ID" value="Pp3c21_13840"/>
</dbReference>
<feature type="transmembrane region" description="Helical" evidence="1">
    <location>
        <begin position="35"/>
        <end position="56"/>
    </location>
</feature>